<proteinExistence type="predicted"/>
<accession>A0A8H6IBM1</accession>
<evidence type="ECO:0000313" key="1">
    <source>
        <dbReference type="EMBL" id="KAF6762535.1"/>
    </source>
</evidence>
<sequence>MTSTPVATGLNWTDIVDTAFLMVHLFPWNSLRPLDSKTIIILPDITSRYRPMEYGVGVSSAEASGEEGVAVFIKSQWCLKMSAKVTVAHESGGEVKSAVVLLAAKGTDMSDGYLIYEARIPNPSSMGYTDWAPSRLELMLDIEEIAYATLATLNSAMGCMDAPPSSYGIVLVLSNHHAAPPDPDKQLASRLASPPGWPLESNLWNSIPVWLILHCKLLCFAELREVNIDVLENGGSSKTTNGEVGELGVGPLHFQSPSIQFIGSSTEIGSDRTFLTSAWRTDTLSGKNEDLHYRVLVYRVLVYIEVSLVGG</sequence>
<organism evidence="1 2">
    <name type="scientific">Ephemerocybe angulata</name>
    <dbReference type="NCBI Taxonomy" id="980116"/>
    <lineage>
        <taxon>Eukaryota</taxon>
        <taxon>Fungi</taxon>
        <taxon>Dikarya</taxon>
        <taxon>Basidiomycota</taxon>
        <taxon>Agaricomycotina</taxon>
        <taxon>Agaricomycetes</taxon>
        <taxon>Agaricomycetidae</taxon>
        <taxon>Agaricales</taxon>
        <taxon>Agaricineae</taxon>
        <taxon>Psathyrellaceae</taxon>
        <taxon>Ephemerocybe</taxon>
    </lineage>
</organism>
<gene>
    <name evidence="1" type="ORF">DFP72DRAFT_841676</name>
</gene>
<name>A0A8H6IBM1_9AGAR</name>
<dbReference type="EMBL" id="JACGCI010000007">
    <property type="protein sequence ID" value="KAF6762535.1"/>
    <property type="molecule type" value="Genomic_DNA"/>
</dbReference>
<evidence type="ECO:0000313" key="2">
    <source>
        <dbReference type="Proteomes" id="UP000521943"/>
    </source>
</evidence>
<protein>
    <submittedName>
        <fullName evidence="1">Uncharacterized protein</fullName>
    </submittedName>
</protein>
<dbReference type="Proteomes" id="UP000521943">
    <property type="component" value="Unassembled WGS sequence"/>
</dbReference>
<comment type="caution">
    <text evidence="1">The sequence shown here is derived from an EMBL/GenBank/DDBJ whole genome shotgun (WGS) entry which is preliminary data.</text>
</comment>
<dbReference type="AlphaFoldDB" id="A0A8H6IBM1"/>
<reference evidence="1 2" key="1">
    <citation type="submission" date="2020-07" db="EMBL/GenBank/DDBJ databases">
        <title>Comparative genomics of pyrophilous fungi reveals a link between fire events and developmental genes.</title>
        <authorList>
            <consortium name="DOE Joint Genome Institute"/>
            <person name="Steindorff A.S."/>
            <person name="Carver A."/>
            <person name="Calhoun S."/>
            <person name="Stillman K."/>
            <person name="Liu H."/>
            <person name="Lipzen A."/>
            <person name="Pangilinan J."/>
            <person name="Labutti K."/>
            <person name="Bruns T.D."/>
            <person name="Grigoriev I.V."/>
        </authorList>
    </citation>
    <scope>NUCLEOTIDE SEQUENCE [LARGE SCALE GENOMIC DNA]</scope>
    <source>
        <strain evidence="1 2">CBS 144469</strain>
    </source>
</reference>
<keyword evidence="2" id="KW-1185">Reference proteome</keyword>